<evidence type="ECO:0000313" key="2">
    <source>
        <dbReference type="EMBL" id="GAA2632662.1"/>
    </source>
</evidence>
<dbReference type="EMBL" id="BAAARJ010000021">
    <property type="protein sequence ID" value="GAA2632662.1"/>
    <property type="molecule type" value="Genomic_DNA"/>
</dbReference>
<feature type="compositionally biased region" description="Basic and acidic residues" evidence="1">
    <location>
        <begin position="79"/>
        <end position="90"/>
    </location>
</feature>
<keyword evidence="3" id="KW-1185">Reference proteome</keyword>
<gene>
    <name evidence="2" type="ORF">GCM10009863_55880</name>
</gene>
<evidence type="ECO:0000256" key="1">
    <source>
        <dbReference type="SAM" id="MobiDB-lite"/>
    </source>
</evidence>
<proteinExistence type="predicted"/>
<dbReference type="Proteomes" id="UP001501447">
    <property type="component" value="Unassembled WGS sequence"/>
</dbReference>
<organism evidence="2 3">
    <name type="scientific">Streptomyces axinellae</name>
    <dbReference type="NCBI Taxonomy" id="552788"/>
    <lineage>
        <taxon>Bacteria</taxon>
        <taxon>Bacillati</taxon>
        <taxon>Actinomycetota</taxon>
        <taxon>Actinomycetes</taxon>
        <taxon>Kitasatosporales</taxon>
        <taxon>Streptomycetaceae</taxon>
        <taxon>Streptomyces</taxon>
    </lineage>
</organism>
<sequence>MEKPEATCRCVNPEAPGDPENPGRPDNPADPAVPAISTHLLSLPHPLFCCPSTIDQISNDYSNEGPEEIPQVSGSTQTDGRKRTGRRADGADGDGTLPPTRAEERAGAAIRRQPTRLPLKVR</sequence>
<protein>
    <submittedName>
        <fullName evidence="2">Uncharacterized protein</fullName>
    </submittedName>
</protein>
<name>A0ABN3QR46_9ACTN</name>
<reference evidence="2 3" key="1">
    <citation type="journal article" date="2019" name="Int. J. Syst. Evol. Microbiol.">
        <title>The Global Catalogue of Microorganisms (GCM) 10K type strain sequencing project: providing services to taxonomists for standard genome sequencing and annotation.</title>
        <authorList>
            <consortium name="The Broad Institute Genomics Platform"/>
            <consortium name="The Broad Institute Genome Sequencing Center for Infectious Disease"/>
            <person name="Wu L."/>
            <person name="Ma J."/>
        </authorList>
    </citation>
    <scope>NUCLEOTIDE SEQUENCE [LARGE SCALE GENOMIC DNA]</scope>
    <source>
        <strain evidence="2 3">JCM 16373</strain>
    </source>
</reference>
<comment type="caution">
    <text evidence="2">The sequence shown here is derived from an EMBL/GenBank/DDBJ whole genome shotgun (WGS) entry which is preliminary data.</text>
</comment>
<feature type="region of interest" description="Disordered" evidence="1">
    <location>
        <begin position="1"/>
        <end position="36"/>
    </location>
</feature>
<evidence type="ECO:0000313" key="3">
    <source>
        <dbReference type="Proteomes" id="UP001501447"/>
    </source>
</evidence>
<feature type="region of interest" description="Disordered" evidence="1">
    <location>
        <begin position="53"/>
        <end position="122"/>
    </location>
</feature>
<accession>A0ABN3QR46</accession>
<feature type="compositionally biased region" description="Polar residues" evidence="1">
    <location>
        <begin position="53"/>
        <end position="62"/>
    </location>
</feature>